<dbReference type="SUPFAM" id="SSF54106">
    <property type="entry name" value="LysM domain"/>
    <property type="match status" value="1"/>
</dbReference>
<accession>A0A9D1RUS4</accession>
<reference evidence="2" key="1">
    <citation type="journal article" date="2021" name="PeerJ">
        <title>Extensive microbial diversity within the chicken gut microbiome revealed by metagenomics and culture.</title>
        <authorList>
            <person name="Gilroy R."/>
            <person name="Ravi A."/>
            <person name="Getino M."/>
            <person name="Pursley I."/>
            <person name="Horton D.L."/>
            <person name="Alikhan N.F."/>
            <person name="Baker D."/>
            <person name="Gharbi K."/>
            <person name="Hall N."/>
            <person name="Watson M."/>
            <person name="Adriaenssens E.M."/>
            <person name="Foster-Nyarko E."/>
            <person name="Jarju S."/>
            <person name="Secka A."/>
            <person name="Antonio M."/>
            <person name="Oren A."/>
            <person name="Chaudhuri R.R."/>
            <person name="La Ragione R."/>
            <person name="Hildebrand F."/>
            <person name="Pallen M.J."/>
        </authorList>
    </citation>
    <scope>NUCLEOTIDE SEQUENCE</scope>
    <source>
        <strain evidence="2">ChiGjej6B6-1540</strain>
    </source>
</reference>
<protein>
    <submittedName>
        <fullName evidence="2">LysM peptidoglycan-binding domain-containing protein</fullName>
    </submittedName>
</protein>
<dbReference type="CDD" id="cd00118">
    <property type="entry name" value="LysM"/>
    <property type="match status" value="1"/>
</dbReference>
<gene>
    <name evidence="2" type="ORF">H9868_05195</name>
</gene>
<dbReference type="AlphaFoldDB" id="A0A9D1RUS4"/>
<dbReference type="InterPro" id="IPR036779">
    <property type="entry name" value="LysM_dom_sf"/>
</dbReference>
<sequence length="186" mass="21178">MRYKTYVWPHNPRTYTIEYQRVMSVRKIPFGRYALQDLGPTRRIMRGEGEFTGPGAYEEFKKLASVFYANGPGMLVHPVWQCASAYFVDLSLRQEPRKDYVAYSFTFWEDFTGHKTGLTAVTQTGSTGGLNQQTAVSATRYHTVVKGESLWSIAVDYGIPLHDLIALNPQIKNPNLIHIGEKVRVQ</sequence>
<organism evidence="2 3">
    <name type="scientific">Candidatus Flavonifractor merdipullorum</name>
    <dbReference type="NCBI Taxonomy" id="2838590"/>
    <lineage>
        <taxon>Bacteria</taxon>
        <taxon>Bacillati</taxon>
        <taxon>Bacillota</taxon>
        <taxon>Clostridia</taxon>
        <taxon>Eubacteriales</taxon>
        <taxon>Oscillospiraceae</taxon>
        <taxon>Flavonifractor</taxon>
    </lineage>
</organism>
<evidence type="ECO:0000259" key="1">
    <source>
        <dbReference type="PROSITE" id="PS51782"/>
    </source>
</evidence>
<evidence type="ECO:0000313" key="2">
    <source>
        <dbReference type="EMBL" id="HIW93920.1"/>
    </source>
</evidence>
<name>A0A9D1RUS4_9FIRM</name>
<dbReference type="EMBL" id="DXGA01000106">
    <property type="protein sequence ID" value="HIW93920.1"/>
    <property type="molecule type" value="Genomic_DNA"/>
</dbReference>
<dbReference type="Gene3D" id="3.10.350.10">
    <property type="entry name" value="LysM domain"/>
    <property type="match status" value="1"/>
</dbReference>
<dbReference type="InterPro" id="IPR009826">
    <property type="entry name" value="DNA_circ_N"/>
</dbReference>
<dbReference type="InterPro" id="IPR018392">
    <property type="entry name" value="LysM"/>
</dbReference>
<dbReference type="Proteomes" id="UP000824192">
    <property type="component" value="Unassembled WGS sequence"/>
</dbReference>
<dbReference type="PROSITE" id="PS51782">
    <property type="entry name" value="LYSM"/>
    <property type="match status" value="1"/>
</dbReference>
<proteinExistence type="predicted"/>
<evidence type="ECO:0000313" key="3">
    <source>
        <dbReference type="Proteomes" id="UP000824192"/>
    </source>
</evidence>
<feature type="domain" description="LysM" evidence="1">
    <location>
        <begin position="140"/>
        <end position="185"/>
    </location>
</feature>
<dbReference type="SMART" id="SM00257">
    <property type="entry name" value="LysM"/>
    <property type="match status" value="1"/>
</dbReference>
<dbReference type="Pfam" id="PF07157">
    <property type="entry name" value="DNA_circ_N"/>
    <property type="match status" value="1"/>
</dbReference>
<comment type="caution">
    <text evidence="2">The sequence shown here is derived from an EMBL/GenBank/DDBJ whole genome shotgun (WGS) entry which is preliminary data.</text>
</comment>
<reference evidence="2" key="2">
    <citation type="submission" date="2021-04" db="EMBL/GenBank/DDBJ databases">
        <authorList>
            <person name="Gilroy R."/>
        </authorList>
    </citation>
    <scope>NUCLEOTIDE SEQUENCE</scope>
    <source>
        <strain evidence="2">ChiGjej6B6-1540</strain>
    </source>
</reference>
<dbReference type="Pfam" id="PF01476">
    <property type="entry name" value="LysM"/>
    <property type="match status" value="1"/>
</dbReference>